<sequence>MGIGSVVKPLAGTKVKENSSRTQAIIFITDPPHNLQDLTCLRKCYATL</sequence>
<organism evidence="1 2">
    <name type="scientific">Coprothermobacter proteolyticus (strain ATCC 35245 / DSM 5265 / OCM 4 / BT)</name>
    <dbReference type="NCBI Taxonomy" id="309798"/>
    <lineage>
        <taxon>Bacteria</taxon>
        <taxon>Pseudomonadati</taxon>
        <taxon>Coprothermobacterota</taxon>
        <taxon>Coprothermobacteria</taxon>
        <taxon>Coprothermobacterales</taxon>
        <taxon>Coprothermobacteraceae</taxon>
        <taxon>Coprothermobacter</taxon>
    </lineage>
</organism>
<reference evidence="1 2" key="2">
    <citation type="journal article" date="2014" name="Genome Announc.">
        <title>Complete Genome Sequence of Coprothermobacter proteolyticus DSM 5265.</title>
        <authorList>
            <person name="Alexiev A."/>
            <person name="Coil D.A."/>
            <person name="Badger J.H."/>
            <person name="Enticknap J."/>
            <person name="Ward N."/>
            <person name="Robb F.T."/>
            <person name="Eisen J.A."/>
        </authorList>
    </citation>
    <scope>NUCLEOTIDE SEQUENCE [LARGE SCALE GENOMIC DNA]</scope>
    <source>
        <strain evidence="2">ATCC 35245 / DSM 5265 / OCM 4 / BT</strain>
    </source>
</reference>
<proteinExistence type="predicted"/>
<evidence type="ECO:0000313" key="1">
    <source>
        <dbReference type="EMBL" id="ACI17533.1"/>
    </source>
</evidence>
<name>B5Y9Y3_COPPD</name>
<keyword evidence="2" id="KW-1185">Reference proteome</keyword>
<dbReference type="AlphaFoldDB" id="B5Y9Y3"/>
<evidence type="ECO:0000313" key="2">
    <source>
        <dbReference type="Proteomes" id="UP000001732"/>
    </source>
</evidence>
<accession>B5Y9Y3</accession>
<dbReference type="EMBL" id="CP001145">
    <property type="protein sequence ID" value="ACI17533.1"/>
    <property type="molecule type" value="Genomic_DNA"/>
</dbReference>
<dbReference type="Proteomes" id="UP000001732">
    <property type="component" value="Chromosome"/>
</dbReference>
<protein>
    <submittedName>
        <fullName evidence="1">Uncharacterized protein</fullName>
    </submittedName>
</protein>
<reference evidence="2" key="1">
    <citation type="submission" date="2008-08" db="EMBL/GenBank/DDBJ databases">
        <title>The complete genome sequence of Coprothermobacter proteolyticus strain ATCC 5245 / DSM 5265 / BT.</title>
        <authorList>
            <person name="Dodson R.J."/>
            <person name="Durkin A.S."/>
            <person name="Wu M."/>
            <person name="Eisen J."/>
            <person name="Sutton G."/>
        </authorList>
    </citation>
    <scope>NUCLEOTIDE SEQUENCE [LARGE SCALE GENOMIC DNA]</scope>
    <source>
        <strain evidence="2">ATCC 35245 / DSM 5265 / OCM 4 / BT</strain>
    </source>
</reference>
<gene>
    <name evidence="1" type="ordered locus">COPRO5265_1278</name>
</gene>